<feature type="transmembrane region" description="Helical" evidence="1">
    <location>
        <begin position="169"/>
        <end position="191"/>
    </location>
</feature>
<feature type="transmembrane region" description="Helical" evidence="1">
    <location>
        <begin position="245"/>
        <end position="269"/>
    </location>
</feature>
<keyword evidence="1" id="KW-0472">Membrane</keyword>
<proteinExistence type="predicted"/>
<organism evidence="2 3">
    <name type="scientific">Sedimenticola thiotaurini</name>
    <dbReference type="NCBI Taxonomy" id="1543721"/>
    <lineage>
        <taxon>Bacteria</taxon>
        <taxon>Pseudomonadati</taxon>
        <taxon>Pseudomonadota</taxon>
        <taxon>Gammaproteobacteria</taxon>
        <taxon>Chromatiales</taxon>
        <taxon>Sedimenticolaceae</taxon>
        <taxon>Sedimenticola</taxon>
    </lineage>
</organism>
<feature type="transmembrane region" description="Helical" evidence="1">
    <location>
        <begin position="34"/>
        <end position="55"/>
    </location>
</feature>
<dbReference type="AlphaFoldDB" id="A0A0F7JVV7"/>
<keyword evidence="1" id="KW-0812">Transmembrane</keyword>
<dbReference type="Proteomes" id="UP000034410">
    <property type="component" value="Chromosome"/>
</dbReference>
<feature type="transmembrane region" description="Helical" evidence="1">
    <location>
        <begin position="91"/>
        <end position="110"/>
    </location>
</feature>
<dbReference type="EMBL" id="CP011412">
    <property type="protein sequence ID" value="AKH19524.1"/>
    <property type="molecule type" value="Genomic_DNA"/>
</dbReference>
<reference evidence="2 3" key="1">
    <citation type="journal article" date="2015" name="Genome Announc.">
        <title>Complete Genome Sequence of Sedimenticola thiotaurini Strain SIP-G1, a Polyphosphate- and Polyhydroxyalkanoate-Accumulating Sulfur-Oxidizing Gammaproteobacterium Isolated from Salt Marsh Sediments.</title>
        <authorList>
            <person name="Flood B.E."/>
            <person name="Jones D.S."/>
            <person name="Bailey J.V."/>
        </authorList>
    </citation>
    <scope>NUCLEOTIDE SEQUENCE [LARGE SCALE GENOMIC DNA]</scope>
    <source>
        <strain evidence="2 3">SIP-G1</strain>
    </source>
</reference>
<feature type="transmembrane region" description="Helical" evidence="1">
    <location>
        <begin position="67"/>
        <end position="84"/>
    </location>
</feature>
<gene>
    <name evidence="2" type="ORF">AAY24_03205</name>
</gene>
<dbReference type="RefSeq" id="WP_046858462.1">
    <property type="nucleotide sequence ID" value="NZ_CP011412.1"/>
</dbReference>
<dbReference type="OrthoDB" id="7059042at2"/>
<evidence type="ECO:0000256" key="1">
    <source>
        <dbReference type="SAM" id="Phobius"/>
    </source>
</evidence>
<feature type="transmembrane region" description="Helical" evidence="1">
    <location>
        <begin position="116"/>
        <end position="133"/>
    </location>
</feature>
<sequence>MKSTNSIAIERSGIDPAASQGPGSSNYHGRKADIFIRAIIWGFVGSIFGGLYVGFAGVLSPLMGNDLAIIPAAAFAGAVGAAFYGSFQVAIIGTLAGSVSGIGYLILANNHQLDEMAAVSLMAGVVAGFIYGNTHREVSGALMKALTGLVAGALAGIMLWGVSRTAIELNSYLVTAVLVPVTGTFYIYGVFKVISRMDCRLPLSMVGSLVAALLSVVVAGSIWSVHEVMAASYELAAFSDQQVGFQQVMLAILGGSTGGLIAGGLYAWLGLKWLDRR</sequence>
<evidence type="ECO:0000313" key="2">
    <source>
        <dbReference type="EMBL" id="AKH19524.1"/>
    </source>
</evidence>
<accession>A0A0F7JVV7</accession>
<keyword evidence="1" id="KW-1133">Transmembrane helix</keyword>
<dbReference type="KEGG" id="seds:AAY24_03205"/>
<feature type="transmembrane region" description="Helical" evidence="1">
    <location>
        <begin position="203"/>
        <end position="225"/>
    </location>
</feature>
<name>A0A0F7JVV7_9GAMM</name>
<protein>
    <submittedName>
        <fullName evidence="2">Uncharacterized protein</fullName>
    </submittedName>
</protein>
<evidence type="ECO:0000313" key="3">
    <source>
        <dbReference type="Proteomes" id="UP000034410"/>
    </source>
</evidence>
<keyword evidence="3" id="KW-1185">Reference proteome</keyword>
<feature type="transmembrane region" description="Helical" evidence="1">
    <location>
        <begin position="145"/>
        <end position="163"/>
    </location>
</feature>